<dbReference type="EMBL" id="OX459937">
    <property type="protein sequence ID" value="CAI9152305.1"/>
    <property type="molecule type" value="Genomic_DNA"/>
</dbReference>
<evidence type="ECO:0000256" key="2">
    <source>
        <dbReference type="ARBA" id="ARBA00022737"/>
    </source>
</evidence>
<feature type="domain" description="C2H2-type" evidence="7">
    <location>
        <begin position="735"/>
        <end position="758"/>
    </location>
</feature>
<feature type="domain" description="C2H2-type" evidence="7">
    <location>
        <begin position="676"/>
        <end position="704"/>
    </location>
</feature>
<evidence type="ECO:0000256" key="6">
    <source>
        <dbReference type="SAM" id="MobiDB-lite"/>
    </source>
</evidence>
<dbReference type="PROSITE" id="PS50157">
    <property type="entry name" value="ZINC_FINGER_C2H2_2"/>
    <property type="match status" value="4"/>
</dbReference>
<evidence type="ECO:0000256" key="3">
    <source>
        <dbReference type="ARBA" id="ARBA00022771"/>
    </source>
</evidence>
<dbReference type="InterPro" id="IPR036236">
    <property type="entry name" value="Znf_C2H2_sf"/>
</dbReference>
<sequence length="758" mass="85419">MEELEAFFQELNDTYGTENSAAPEAELCAPLTAREEDSQKESMQNQKPTTEDLVQLSGNSKDASMTSYFLTLEDIEEFLQEVNETYKTRSPAAPESEVCVPLTAHDEVSQKESLQKQVTSFDERNPPILIPAKKAQTLPPCRDSQLMDVTDTPKTFITDCQATAVNANKLTIPSEGSQMKMLNDDQMTFSGVQTTYTGQMKKLNDENTPHRVYMTPLSSASLLYARILYVASSHLTQGQPAEMQKWNPKIQRCPLQKRPDILRPYICTYNCGKAYAKSSHLRIHERVHTAEGGSVRKNALPPSEAGFQGSIKGQVLQPAAQSRQLSTYYTEVPEHMMDALMDFTTEDQVHWSGNSKEASRDSYLEAIEELEEFLQKLDETYGTRSPAAPEPKLYVPLTAHEEDSQKESMQNQKPTAEDLVQLPGTSKEASMTSFFVTLEDIEEFLQEINEIHEAKTPAAPESELCVPLTAHDEVSQMESMQSQVTSFDKRNPTGASQLMDITDTPMTFITDCQVTAVNANKRTIPNEGSEVKTLNDDQSLCGGQMTISGDQTLYGGQMKSPTVCQSLSGTQMTFTADKTIYGNQMKTMDEYQILRVEKMTFSGDQTLYGDQMKTVNDDTLHGVHIMPQSSSSLSYPRILDVSSSHLTQGQPAEMQKWNPEIQRCPLQKRPDILRPYICTYNCGKAYAKSSHLRIHERVHTGEKPYKCNVNGCTWAFSRSDELSRHKKRHTRERPYLCTICDKDFARSDHLKQHQRVHR</sequence>
<dbReference type="Proteomes" id="UP001176941">
    <property type="component" value="Chromosome 1"/>
</dbReference>
<evidence type="ECO:0000256" key="4">
    <source>
        <dbReference type="ARBA" id="ARBA00022833"/>
    </source>
</evidence>
<dbReference type="PANTHER" id="PTHR23235:SF156">
    <property type="entry name" value="KRUPPEL-LIKE FACTOR 18"/>
    <property type="match status" value="1"/>
</dbReference>
<protein>
    <recommendedName>
        <fullName evidence="7">C2H2-type domain-containing protein</fullName>
    </recommendedName>
</protein>
<evidence type="ECO:0000259" key="7">
    <source>
        <dbReference type="PROSITE" id="PS50157"/>
    </source>
</evidence>
<evidence type="ECO:0000313" key="9">
    <source>
        <dbReference type="Proteomes" id="UP001176941"/>
    </source>
</evidence>
<keyword evidence="4" id="KW-0862">Zinc</keyword>
<keyword evidence="3 5" id="KW-0863">Zinc-finger</keyword>
<dbReference type="SUPFAM" id="SSF57667">
    <property type="entry name" value="beta-beta-alpha zinc fingers"/>
    <property type="match status" value="3"/>
</dbReference>
<organism evidence="8 9">
    <name type="scientific">Rangifer tarandus platyrhynchus</name>
    <name type="common">Svalbard reindeer</name>
    <dbReference type="NCBI Taxonomy" id="3082113"/>
    <lineage>
        <taxon>Eukaryota</taxon>
        <taxon>Metazoa</taxon>
        <taxon>Chordata</taxon>
        <taxon>Craniata</taxon>
        <taxon>Vertebrata</taxon>
        <taxon>Euteleostomi</taxon>
        <taxon>Mammalia</taxon>
        <taxon>Eutheria</taxon>
        <taxon>Laurasiatheria</taxon>
        <taxon>Artiodactyla</taxon>
        <taxon>Ruminantia</taxon>
        <taxon>Pecora</taxon>
        <taxon>Cervidae</taxon>
        <taxon>Odocoileinae</taxon>
        <taxon>Rangifer</taxon>
    </lineage>
</organism>
<proteinExistence type="predicted"/>
<evidence type="ECO:0000256" key="5">
    <source>
        <dbReference type="PROSITE-ProRule" id="PRU00042"/>
    </source>
</evidence>
<evidence type="ECO:0000313" key="8">
    <source>
        <dbReference type="EMBL" id="CAI9152305.1"/>
    </source>
</evidence>
<keyword evidence="2" id="KW-0677">Repeat</keyword>
<gene>
    <name evidence="8" type="ORF">MRATA1EN1_LOCUS1267</name>
</gene>
<evidence type="ECO:0000256" key="1">
    <source>
        <dbReference type="ARBA" id="ARBA00022723"/>
    </source>
</evidence>
<feature type="domain" description="C2H2-type" evidence="7">
    <location>
        <begin position="265"/>
        <end position="293"/>
    </location>
</feature>
<reference evidence="8" key="1">
    <citation type="submission" date="2023-04" db="EMBL/GenBank/DDBJ databases">
        <authorList>
            <consortium name="ELIXIR-Norway"/>
        </authorList>
    </citation>
    <scope>NUCLEOTIDE SEQUENCE [LARGE SCALE GENOMIC DNA]</scope>
</reference>
<dbReference type="PROSITE" id="PS00028">
    <property type="entry name" value="ZINC_FINGER_C2H2_1"/>
    <property type="match status" value="4"/>
</dbReference>
<keyword evidence="9" id="KW-1185">Reference proteome</keyword>
<feature type="domain" description="C2H2-type" evidence="7">
    <location>
        <begin position="705"/>
        <end position="734"/>
    </location>
</feature>
<dbReference type="Gene3D" id="3.30.160.60">
    <property type="entry name" value="Classic Zinc Finger"/>
    <property type="match status" value="4"/>
</dbReference>
<accession>A0ABN8XSD4</accession>
<name>A0ABN8XSD4_RANTA</name>
<dbReference type="InterPro" id="IPR013087">
    <property type="entry name" value="Znf_C2H2_type"/>
</dbReference>
<dbReference type="PANTHER" id="PTHR23235">
    <property type="entry name" value="KRUEPPEL-LIKE TRANSCRIPTION FACTOR"/>
    <property type="match status" value="1"/>
</dbReference>
<dbReference type="Pfam" id="PF00096">
    <property type="entry name" value="zf-C2H2"/>
    <property type="match status" value="4"/>
</dbReference>
<feature type="region of interest" description="Disordered" evidence="6">
    <location>
        <begin position="30"/>
        <end position="58"/>
    </location>
</feature>
<keyword evidence="1" id="KW-0479">Metal-binding</keyword>
<dbReference type="SMART" id="SM00355">
    <property type="entry name" value="ZnF_C2H2"/>
    <property type="match status" value="4"/>
</dbReference>